<evidence type="ECO:0000256" key="2">
    <source>
        <dbReference type="PROSITE-ProRule" id="PRU00059"/>
    </source>
</evidence>
<dbReference type="InterPro" id="IPR035914">
    <property type="entry name" value="Sperma_CUB_dom_sf"/>
</dbReference>
<dbReference type="PROSITE" id="PS01180">
    <property type="entry name" value="CUB"/>
    <property type="match status" value="1"/>
</dbReference>
<evidence type="ECO:0000313" key="3">
    <source>
        <dbReference type="EMBL" id="CAD7222560.1"/>
    </source>
</evidence>
<dbReference type="AlphaFoldDB" id="A0A7R8W3Q1"/>
<dbReference type="OrthoDB" id="6378485at2759"/>
<organism evidence="3">
    <name type="scientific">Cyprideis torosa</name>
    <dbReference type="NCBI Taxonomy" id="163714"/>
    <lineage>
        <taxon>Eukaryota</taxon>
        <taxon>Metazoa</taxon>
        <taxon>Ecdysozoa</taxon>
        <taxon>Arthropoda</taxon>
        <taxon>Crustacea</taxon>
        <taxon>Oligostraca</taxon>
        <taxon>Ostracoda</taxon>
        <taxon>Podocopa</taxon>
        <taxon>Podocopida</taxon>
        <taxon>Cytherocopina</taxon>
        <taxon>Cytheroidea</taxon>
        <taxon>Cytherideidae</taxon>
        <taxon>Cyprideis</taxon>
    </lineage>
</organism>
<reference evidence="3" key="1">
    <citation type="submission" date="2020-11" db="EMBL/GenBank/DDBJ databases">
        <authorList>
            <person name="Tran Van P."/>
        </authorList>
    </citation>
    <scope>NUCLEOTIDE SEQUENCE</scope>
</reference>
<dbReference type="PANTHER" id="PTHR33236">
    <property type="entry name" value="INTRAFLAGELLAR TRANSPORT PROTEIN 122 FAMILY PROTEIN-RELATED"/>
    <property type="match status" value="1"/>
</dbReference>
<dbReference type="Gene3D" id="2.60.120.290">
    <property type="entry name" value="Spermadhesin, CUB domain"/>
    <property type="match status" value="1"/>
</dbReference>
<comment type="caution">
    <text evidence="2">Lacks conserved residue(s) required for the propagation of feature annotation.</text>
</comment>
<name>A0A7R8W3Q1_9CRUS</name>
<keyword evidence="1" id="KW-1015">Disulfide bond</keyword>
<protein>
    <submittedName>
        <fullName evidence="3">Uncharacterized protein</fullName>
    </submittedName>
</protein>
<gene>
    <name evidence="3" type="ORF">CTOB1V02_LOCUS562</name>
</gene>
<dbReference type="InterPro" id="IPR000859">
    <property type="entry name" value="CUB_dom"/>
</dbReference>
<sequence>MKCLLFLALVASATAFPSEGDTPHVEPMGEPIRGTFDSRQFSPGGGLTQSLFSLGLFPRLQITFTNAMCPGTGSNANQQGVCLAPEECNELNGRRIATCATGFGACCRVSKGCGDNIKEGLAYFETDDDFTKASSICKATIQKANDSICQIKLEFEEFILAQPSKLSPTVSTGACPDNFQVNGGTRAPAICGMNTGQHMYVDFPHGSDVITIDASGQLNMPDRKIGIKIIQIACDSPMRAPLDCLQYYNSASGTIRSFNFPNSAPNDYILRQLPHQDYKVCIKRQAQRNSICYNTCSVNVQNAEPENQAFSISYANSDIVSGAGTFSEHPCPDDYLLIPGAYDQVNVTNVADRFCGENLNPTPGSPSSITVCSQNFDLYYHTDGSEDHECRGGESAVCSASAKNNNQGFCLTYSQI</sequence>
<accession>A0A7R8W3Q1</accession>
<dbReference type="PANTHER" id="PTHR33236:SF12">
    <property type="entry name" value="CUB DOMAIN-CONTAINING PROTEIN-RELATED"/>
    <property type="match status" value="1"/>
</dbReference>
<proteinExistence type="predicted"/>
<dbReference type="InterPro" id="IPR058698">
    <property type="entry name" value="CUB_metazoa"/>
</dbReference>
<dbReference type="EMBL" id="OB660072">
    <property type="protein sequence ID" value="CAD7222560.1"/>
    <property type="molecule type" value="Genomic_DNA"/>
</dbReference>
<dbReference type="Pfam" id="PF26080">
    <property type="entry name" value="CUB_animal"/>
    <property type="match status" value="1"/>
</dbReference>
<evidence type="ECO:0000256" key="1">
    <source>
        <dbReference type="ARBA" id="ARBA00023157"/>
    </source>
</evidence>